<feature type="domain" description="DUF1510" evidence="3">
    <location>
        <begin position="132"/>
        <end position="223"/>
    </location>
</feature>
<evidence type="ECO:0000259" key="3">
    <source>
        <dbReference type="Pfam" id="PF07423"/>
    </source>
</evidence>
<feature type="region of interest" description="Disordered" evidence="1">
    <location>
        <begin position="55"/>
        <end position="127"/>
    </location>
</feature>
<dbReference type="AlphaFoldDB" id="A0A4S3PZH7"/>
<dbReference type="RefSeq" id="WP_136377691.1">
    <property type="nucleotide sequence ID" value="NZ_SLUB01000001.1"/>
</dbReference>
<organism evidence="4 5">
    <name type="scientific">Bacillus timonensis</name>
    <dbReference type="NCBI Taxonomy" id="1033734"/>
    <lineage>
        <taxon>Bacteria</taxon>
        <taxon>Bacillati</taxon>
        <taxon>Bacillota</taxon>
        <taxon>Bacilli</taxon>
        <taxon>Bacillales</taxon>
        <taxon>Bacillaceae</taxon>
        <taxon>Bacillus</taxon>
    </lineage>
</organism>
<feature type="compositionally biased region" description="Basic and acidic residues" evidence="1">
    <location>
        <begin position="216"/>
        <end position="238"/>
    </location>
</feature>
<comment type="caution">
    <text evidence="4">The sequence shown here is derived from an EMBL/GenBank/DDBJ whole genome shotgun (WGS) entry which is preliminary data.</text>
</comment>
<feature type="compositionally biased region" description="Polar residues" evidence="1">
    <location>
        <begin position="55"/>
        <end position="71"/>
    </location>
</feature>
<keyword evidence="2" id="KW-0472">Membrane</keyword>
<keyword evidence="5" id="KW-1185">Reference proteome</keyword>
<dbReference type="Proteomes" id="UP000306477">
    <property type="component" value="Unassembled WGS sequence"/>
</dbReference>
<feature type="transmembrane region" description="Helical" evidence="2">
    <location>
        <begin position="26"/>
        <end position="47"/>
    </location>
</feature>
<feature type="compositionally biased region" description="Basic and acidic residues" evidence="1">
    <location>
        <begin position="79"/>
        <end position="111"/>
    </location>
</feature>
<reference evidence="4 5" key="1">
    <citation type="journal article" date="2019" name="Indoor Air">
        <title>Impacts of indoor surface finishes on bacterial viability.</title>
        <authorList>
            <person name="Hu J."/>
            <person name="Maamar S.B."/>
            <person name="Glawe A.J."/>
            <person name="Gottel N."/>
            <person name="Gilbert J.A."/>
            <person name="Hartmann E.M."/>
        </authorList>
    </citation>
    <scope>NUCLEOTIDE SEQUENCE [LARGE SCALE GENOMIC DNA]</scope>
    <source>
        <strain evidence="4 5">AF060A6</strain>
    </source>
</reference>
<evidence type="ECO:0000256" key="1">
    <source>
        <dbReference type="SAM" id="MobiDB-lite"/>
    </source>
</evidence>
<keyword evidence="2" id="KW-1133">Transmembrane helix</keyword>
<dbReference type="InterPro" id="IPR009988">
    <property type="entry name" value="DUF1510"/>
</dbReference>
<keyword evidence="2" id="KW-0812">Transmembrane</keyword>
<feature type="region of interest" description="Disordered" evidence="1">
    <location>
        <begin position="216"/>
        <end position="254"/>
    </location>
</feature>
<dbReference type="EMBL" id="SLUB01000001">
    <property type="protein sequence ID" value="THE15370.1"/>
    <property type="molecule type" value="Genomic_DNA"/>
</dbReference>
<dbReference type="OrthoDB" id="2168558at2"/>
<feature type="compositionally biased region" description="Acidic residues" evidence="1">
    <location>
        <begin position="239"/>
        <end position="254"/>
    </location>
</feature>
<evidence type="ECO:0000256" key="2">
    <source>
        <dbReference type="SAM" id="Phobius"/>
    </source>
</evidence>
<sequence length="254" mass="28854">MGYDLDKLYEGPRSERRAKRKKVNRILNILIVLVVVLIVFFGGKLIFGDKNVDESVSSNQTNQPADNQGKATTDDDSQDKEQEKEETTDKPDDQTSKEKQTEDTNDEQKELESDDSAVVTEGDPESNILKTIENPAWKPIGTSQAEPHSIVYTEGSVDRNEMEMAASYATGFDRSDMIVWWLARNGENSVIATVSSKTTKQVQKVYLDWIPNEGWKPTKIEELKENDSQTYKDYKNSSEPDENENEQDETEDND</sequence>
<evidence type="ECO:0000313" key="4">
    <source>
        <dbReference type="EMBL" id="THE15370.1"/>
    </source>
</evidence>
<name>A0A4S3PZH7_9BACI</name>
<accession>A0A4S3PZH7</accession>
<dbReference type="STRING" id="1033734.GCA_000285535_03596"/>
<evidence type="ECO:0000313" key="5">
    <source>
        <dbReference type="Proteomes" id="UP000306477"/>
    </source>
</evidence>
<proteinExistence type="predicted"/>
<gene>
    <name evidence="4" type="ORF">E1I69_00535</name>
</gene>
<protein>
    <submittedName>
        <fullName evidence="4">DUF1510 family protein</fullName>
    </submittedName>
</protein>
<dbReference type="Pfam" id="PF07423">
    <property type="entry name" value="DUF1510"/>
    <property type="match status" value="1"/>
</dbReference>